<dbReference type="EMBL" id="SMAR01000013">
    <property type="protein sequence ID" value="TCT39261.1"/>
    <property type="molecule type" value="Genomic_DNA"/>
</dbReference>
<keyword evidence="1" id="KW-1133">Transmembrane helix</keyword>
<evidence type="ECO:0000256" key="1">
    <source>
        <dbReference type="SAM" id="Phobius"/>
    </source>
</evidence>
<evidence type="ECO:0000313" key="3">
    <source>
        <dbReference type="Proteomes" id="UP000295097"/>
    </source>
</evidence>
<reference evidence="2 3" key="1">
    <citation type="submission" date="2019-03" db="EMBL/GenBank/DDBJ databases">
        <title>Freshwater and sediment microbial communities from various areas in North America, analyzing microbe dynamics in response to fracking.</title>
        <authorList>
            <person name="Lamendella R."/>
        </authorList>
    </citation>
    <scope>NUCLEOTIDE SEQUENCE [LARGE SCALE GENOMIC DNA]</scope>
    <source>
        <strain evidence="2 3">175.2</strain>
    </source>
</reference>
<name>A0A4R3NTP4_9HYPH</name>
<feature type="transmembrane region" description="Helical" evidence="1">
    <location>
        <begin position="242"/>
        <end position="262"/>
    </location>
</feature>
<keyword evidence="1" id="KW-0472">Membrane</keyword>
<proteinExistence type="predicted"/>
<dbReference type="RefSeq" id="WP_132311130.1">
    <property type="nucleotide sequence ID" value="NZ_SMAR01000013.1"/>
</dbReference>
<feature type="transmembrane region" description="Helical" evidence="1">
    <location>
        <begin position="140"/>
        <end position="164"/>
    </location>
</feature>
<sequence>MIEIASETPKPPRFFLRRFAALIVDLLAYSVLFTFLVAALALALPSLKPGLSSSFLYSRTCSDEGAGLPVFAEIERYWPSSEAVSLPLKRQLCTVDSFFLPQKRMAVVSEERAGENEETLRRFVSVQIDENNQPIFPSPLISRGVATVQLLLLPLAFGIFSALFGRTPGKQLLGLTATREPYEKHPLPLEPTSAILREYLKFWPVWVNGCFQFAIALQAPSITSVAGAVSAMETAGADQRMLVHMLVLNAATLLVIFVWWVWPFALWRGRSLYDAMMRCWVVQRS</sequence>
<keyword evidence="3" id="KW-1185">Reference proteome</keyword>
<comment type="caution">
    <text evidence="2">The sequence shown here is derived from an EMBL/GenBank/DDBJ whole genome shotgun (WGS) entry which is preliminary data.</text>
</comment>
<organism evidence="2 3">
    <name type="scientific">Martelella mediterranea</name>
    <dbReference type="NCBI Taxonomy" id="293089"/>
    <lineage>
        <taxon>Bacteria</taxon>
        <taxon>Pseudomonadati</taxon>
        <taxon>Pseudomonadota</taxon>
        <taxon>Alphaproteobacteria</taxon>
        <taxon>Hyphomicrobiales</taxon>
        <taxon>Aurantimonadaceae</taxon>
        <taxon>Martelella</taxon>
    </lineage>
</organism>
<dbReference type="AlphaFoldDB" id="A0A4R3NTP4"/>
<keyword evidence="1" id="KW-0812">Transmembrane</keyword>
<evidence type="ECO:0000313" key="2">
    <source>
        <dbReference type="EMBL" id="TCT39261.1"/>
    </source>
</evidence>
<accession>A0A4R3NTP4</accession>
<dbReference type="Proteomes" id="UP000295097">
    <property type="component" value="Unassembled WGS sequence"/>
</dbReference>
<gene>
    <name evidence="2" type="ORF">EDC90_10132</name>
</gene>
<protein>
    <submittedName>
        <fullName evidence="2">RDD family protein</fullName>
    </submittedName>
</protein>
<feature type="transmembrane region" description="Helical" evidence="1">
    <location>
        <begin position="20"/>
        <end position="44"/>
    </location>
</feature>
<dbReference type="OrthoDB" id="7914031at2"/>